<name>A0A8H3EYM2_9LECA</name>
<accession>A0A8H3EYM2</accession>
<feature type="compositionally biased region" description="Low complexity" evidence="1">
    <location>
        <begin position="315"/>
        <end position="336"/>
    </location>
</feature>
<dbReference type="EMBL" id="CAJPDS010000013">
    <property type="protein sequence ID" value="CAF9913814.1"/>
    <property type="molecule type" value="Genomic_DNA"/>
</dbReference>
<feature type="compositionally biased region" description="Basic and acidic residues" evidence="1">
    <location>
        <begin position="481"/>
        <end position="505"/>
    </location>
</feature>
<feature type="compositionally biased region" description="Polar residues" evidence="1">
    <location>
        <begin position="22"/>
        <end position="45"/>
    </location>
</feature>
<feature type="compositionally biased region" description="Low complexity" evidence="1">
    <location>
        <begin position="362"/>
        <end position="382"/>
    </location>
</feature>
<feature type="compositionally biased region" description="Polar residues" evidence="1">
    <location>
        <begin position="241"/>
        <end position="262"/>
    </location>
</feature>
<comment type="caution">
    <text evidence="2">The sequence shown here is derived from an EMBL/GenBank/DDBJ whole genome shotgun (WGS) entry which is preliminary data.</text>
</comment>
<proteinExistence type="predicted"/>
<dbReference type="OrthoDB" id="5423493at2759"/>
<feature type="compositionally biased region" description="Pro residues" evidence="1">
    <location>
        <begin position="284"/>
        <end position="293"/>
    </location>
</feature>
<keyword evidence="3" id="KW-1185">Reference proteome</keyword>
<feature type="compositionally biased region" description="Polar residues" evidence="1">
    <location>
        <begin position="388"/>
        <end position="403"/>
    </location>
</feature>
<reference evidence="2" key="1">
    <citation type="submission" date="2021-03" db="EMBL/GenBank/DDBJ databases">
        <authorList>
            <person name="Tagirdzhanova G."/>
        </authorList>
    </citation>
    <scope>NUCLEOTIDE SEQUENCE</scope>
</reference>
<dbReference type="AlphaFoldDB" id="A0A8H3EYM2"/>
<feature type="region of interest" description="Disordered" evidence="1">
    <location>
        <begin position="1"/>
        <end position="92"/>
    </location>
</feature>
<gene>
    <name evidence="2" type="ORF">HETSPECPRED_001668</name>
</gene>
<feature type="region of interest" description="Disordered" evidence="1">
    <location>
        <begin position="204"/>
        <end position="523"/>
    </location>
</feature>
<organism evidence="2 3">
    <name type="scientific">Heterodermia speciosa</name>
    <dbReference type="NCBI Taxonomy" id="116794"/>
    <lineage>
        <taxon>Eukaryota</taxon>
        <taxon>Fungi</taxon>
        <taxon>Dikarya</taxon>
        <taxon>Ascomycota</taxon>
        <taxon>Pezizomycotina</taxon>
        <taxon>Lecanoromycetes</taxon>
        <taxon>OSLEUM clade</taxon>
        <taxon>Lecanoromycetidae</taxon>
        <taxon>Caliciales</taxon>
        <taxon>Physciaceae</taxon>
        <taxon>Heterodermia</taxon>
    </lineage>
</organism>
<dbReference type="Proteomes" id="UP000664521">
    <property type="component" value="Unassembled WGS sequence"/>
</dbReference>
<evidence type="ECO:0000313" key="3">
    <source>
        <dbReference type="Proteomes" id="UP000664521"/>
    </source>
</evidence>
<evidence type="ECO:0000256" key="1">
    <source>
        <dbReference type="SAM" id="MobiDB-lite"/>
    </source>
</evidence>
<sequence length="558" mass="59613">MPRPKRSKIAPSEPTRVPEPTIPSSIALNSESSTRALSDHVTTNSDDSEGLVTRSRPGVNRRGVEPQEATMTGALAQEDLAGGRLKPIRGRKRAELSRIAREGDHAKAIAALEARRNAALAKEKAEKEQAALARTSAVPDTQDLQPRLQSPVRETENGAPKPAASETGNVAANVRLPHPATAIEPFRRESTILADFKRKPRQPSLLAMVSAQHLQQADESHSDDSLNDLQPEDESTPFIKATSQPVRSTPSAQSTSLQQSSGARKRKLAAIEPEIQVPASQPSPSQPSSPPAQPTSELSQYDIPADDDPPLPVIQSTQLSSQLETSPLAAPLSSSPAPQPVPKSKSTRSKAPPQPKAPTRVQPSRALSPPLSPQSSTSTHPSPVRPSSKPSTLKPLTTASLQNLLPRRRVVRSRTTEFDIPSSSDVEASSDQDELSFQRAPQVRANGKKGVVGGAKAAGSVPRNKKGRVSATYGRQAAVERPADRDDGGSDAQRSEGDEVLDPVKGRPKGRATYGKGGAAVQGEMKRLARKFREVDEWALEIEDVTPHSGSSQMVDAR</sequence>
<feature type="region of interest" description="Disordered" evidence="1">
    <location>
        <begin position="123"/>
        <end position="190"/>
    </location>
</feature>
<evidence type="ECO:0000313" key="2">
    <source>
        <dbReference type="EMBL" id="CAF9913814.1"/>
    </source>
</evidence>
<feature type="compositionally biased region" description="Polar residues" evidence="1">
    <location>
        <begin position="138"/>
        <end position="148"/>
    </location>
</feature>
<protein>
    <submittedName>
        <fullName evidence="2">Uncharacterized protein</fullName>
    </submittedName>
</protein>